<dbReference type="InterPro" id="IPR002347">
    <property type="entry name" value="SDR_fam"/>
</dbReference>
<protein>
    <submittedName>
        <fullName evidence="4">SDR family NAD(P)-dependent oxidoreductase</fullName>
    </submittedName>
</protein>
<keyword evidence="2" id="KW-0560">Oxidoreductase</keyword>
<dbReference type="PRINTS" id="PR00080">
    <property type="entry name" value="SDRFAMILY"/>
</dbReference>
<proteinExistence type="inferred from homology"/>
<dbReference type="CDD" id="cd05233">
    <property type="entry name" value="SDR_c"/>
    <property type="match status" value="1"/>
</dbReference>
<dbReference type="PIRSF" id="PIRSF000126">
    <property type="entry name" value="11-beta-HSD1"/>
    <property type="match status" value="1"/>
</dbReference>
<dbReference type="PRINTS" id="PR00081">
    <property type="entry name" value="GDHRDH"/>
</dbReference>
<sequence length="260" mass="28381">MSHNKTALITGASAGLGSEFARQLAAQGYNLVLVARRRERLQALADELADGRSIEIITADLSRAEAPAEIAAALAAKGIHIDYLVNNAGIAGGHLLEDRDWQQHRDFCQLMMLAVLELCHLLIPAMRERGFGRVINVASVAGRVPRADGGLYGPSKAYLVALSENLSLELKGSGVEVCALCPGFTHTEFHAVAGLDDMKRSLPGWMWYDAGVVVREGLRAVEKGKPVYLSGRLYRWLDPLMQSLLTRRLFRAPGRPARNQ</sequence>
<organism evidence="4 5">
    <name type="scientific">Parahaliea mediterranea</name>
    <dbReference type="NCBI Taxonomy" id="651086"/>
    <lineage>
        <taxon>Bacteria</taxon>
        <taxon>Pseudomonadati</taxon>
        <taxon>Pseudomonadota</taxon>
        <taxon>Gammaproteobacteria</taxon>
        <taxon>Cellvibrionales</taxon>
        <taxon>Halieaceae</taxon>
        <taxon>Parahaliea</taxon>
    </lineage>
</organism>
<dbReference type="GO" id="GO:0016491">
    <property type="term" value="F:oxidoreductase activity"/>
    <property type="evidence" value="ECO:0007669"/>
    <property type="project" value="UniProtKB-KW"/>
</dbReference>
<comment type="caution">
    <text evidence="4">The sequence shown here is derived from an EMBL/GenBank/DDBJ whole genome shotgun (WGS) entry which is preliminary data.</text>
</comment>
<reference evidence="4" key="1">
    <citation type="submission" date="2021-02" db="EMBL/GenBank/DDBJ databases">
        <title>PHA producing bacteria isolated from coastal sediment in Guangdong, Shenzhen.</title>
        <authorList>
            <person name="Zheng W."/>
            <person name="Yu S."/>
            <person name="Huang Y."/>
        </authorList>
    </citation>
    <scope>NUCLEOTIDE SEQUENCE</scope>
    <source>
        <strain evidence="4">TN14-10</strain>
    </source>
</reference>
<dbReference type="Proteomes" id="UP000664303">
    <property type="component" value="Unassembled WGS sequence"/>
</dbReference>
<keyword evidence="5" id="KW-1185">Reference proteome</keyword>
<dbReference type="Pfam" id="PF00106">
    <property type="entry name" value="adh_short"/>
    <property type="match status" value="1"/>
</dbReference>
<dbReference type="Gene3D" id="3.40.50.720">
    <property type="entry name" value="NAD(P)-binding Rossmann-like Domain"/>
    <property type="match status" value="1"/>
</dbReference>
<accession>A0A939DHY8</accession>
<dbReference type="GO" id="GO:0016020">
    <property type="term" value="C:membrane"/>
    <property type="evidence" value="ECO:0007669"/>
    <property type="project" value="TreeGrafter"/>
</dbReference>
<dbReference type="InterPro" id="IPR036291">
    <property type="entry name" value="NAD(P)-bd_dom_sf"/>
</dbReference>
<dbReference type="PANTHER" id="PTHR44196">
    <property type="entry name" value="DEHYDROGENASE/REDUCTASE SDR FAMILY MEMBER 7B"/>
    <property type="match status" value="1"/>
</dbReference>
<evidence type="ECO:0000313" key="5">
    <source>
        <dbReference type="Proteomes" id="UP000664303"/>
    </source>
</evidence>
<dbReference type="PANTHER" id="PTHR44196:SF2">
    <property type="entry name" value="SHORT-CHAIN DEHYDROGENASE-RELATED"/>
    <property type="match status" value="1"/>
</dbReference>
<dbReference type="RefSeq" id="WP_206561894.1">
    <property type="nucleotide sequence ID" value="NZ_JAFKCZ010000015.1"/>
</dbReference>
<evidence type="ECO:0000313" key="4">
    <source>
        <dbReference type="EMBL" id="MBN7798444.1"/>
    </source>
</evidence>
<evidence type="ECO:0000256" key="3">
    <source>
        <dbReference type="RuleBase" id="RU000363"/>
    </source>
</evidence>
<name>A0A939DHY8_9GAMM</name>
<dbReference type="SUPFAM" id="SSF51735">
    <property type="entry name" value="NAD(P)-binding Rossmann-fold domains"/>
    <property type="match status" value="1"/>
</dbReference>
<evidence type="ECO:0000256" key="1">
    <source>
        <dbReference type="ARBA" id="ARBA00006484"/>
    </source>
</evidence>
<dbReference type="EMBL" id="JAFKCZ010000015">
    <property type="protein sequence ID" value="MBN7798444.1"/>
    <property type="molecule type" value="Genomic_DNA"/>
</dbReference>
<gene>
    <name evidence="4" type="ORF">JYP50_17720</name>
</gene>
<dbReference type="AlphaFoldDB" id="A0A939DHY8"/>
<evidence type="ECO:0000256" key="2">
    <source>
        <dbReference type="ARBA" id="ARBA00023002"/>
    </source>
</evidence>
<comment type="similarity">
    <text evidence="1 3">Belongs to the short-chain dehydrogenases/reductases (SDR) family.</text>
</comment>